<sequence>AQSSLVVCAQRSLGLDQWTSRSVFPSSYFLILYLPTWSLFVFVSVLRCASAW</sequence>
<reference evidence="2" key="1">
    <citation type="journal article" date="2002" name="Science">
        <title>The genome sequence of the malaria mosquito Anopheles gambiae.</title>
        <authorList>
            <person name="Holt R.A."/>
            <person name="Subramanian G.M."/>
            <person name="Halpern A."/>
            <person name="Sutton G.G."/>
            <person name="Charlab R."/>
            <person name="Nusskern D.R."/>
            <person name="Wincker P."/>
            <person name="Clark A.G."/>
            <person name="Ribeiro J.M."/>
            <person name="Wides R."/>
            <person name="Salzberg S.L."/>
            <person name="Loftus B."/>
            <person name="Yandell M."/>
            <person name="Majoros W.H."/>
            <person name="Rusch D.B."/>
            <person name="Lai Z."/>
            <person name="Kraft C.L."/>
            <person name="Abril J.F."/>
            <person name="Anthouard V."/>
            <person name="Arensburger P."/>
            <person name="Atkinson P.W."/>
            <person name="Baden H."/>
            <person name="de Berardinis V."/>
            <person name="Baldwin D."/>
            <person name="Benes V."/>
            <person name="Biedler J."/>
            <person name="Blass C."/>
            <person name="Bolanos R."/>
            <person name="Boscus D."/>
            <person name="Barnstead M."/>
            <person name="Cai S."/>
            <person name="Center A."/>
            <person name="Chaturverdi K."/>
            <person name="Christophides G.K."/>
            <person name="Chrystal M.A."/>
            <person name="Clamp M."/>
            <person name="Cravchik A."/>
            <person name="Curwen V."/>
            <person name="Dana A."/>
            <person name="Delcher A."/>
            <person name="Dew I."/>
            <person name="Evans C.A."/>
            <person name="Flanigan M."/>
            <person name="Grundschober-Freimoser A."/>
            <person name="Friedli L."/>
            <person name="Gu Z."/>
            <person name="Guan P."/>
            <person name="Guigo R."/>
            <person name="Hillenmeyer M.E."/>
            <person name="Hladun S.L."/>
            <person name="Hogan J.R."/>
            <person name="Hong Y.S."/>
            <person name="Hoover J."/>
            <person name="Jaillon O."/>
            <person name="Ke Z."/>
            <person name="Kodira C."/>
            <person name="Kokoza E."/>
            <person name="Koutsos A."/>
            <person name="Letunic I."/>
            <person name="Levitsky A."/>
            <person name="Liang Y."/>
            <person name="Lin J.J."/>
            <person name="Lobo N.F."/>
            <person name="Lopez J.R."/>
            <person name="Malek J.A."/>
            <person name="McIntosh T.C."/>
            <person name="Meister S."/>
            <person name="Miller J."/>
            <person name="Mobarry C."/>
            <person name="Mongin E."/>
            <person name="Murphy S.D."/>
            <person name="O'Brochta D.A."/>
            <person name="Pfannkoch C."/>
            <person name="Qi R."/>
            <person name="Regier M.A."/>
            <person name="Remington K."/>
            <person name="Shao H."/>
            <person name="Sharakhova M.V."/>
            <person name="Sitter C.D."/>
            <person name="Shetty J."/>
            <person name="Smith T.J."/>
            <person name="Strong R."/>
            <person name="Sun J."/>
            <person name="Thomasova D."/>
            <person name="Ton L.Q."/>
            <person name="Topalis P."/>
            <person name="Tu Z."/>
            <person name="Unger M.F."/>
            <person name="Walenz B."/>
            <person name="Wang A."/>
            <person name="Wang J."/>
            <person name="Wang M."/>
            <person name="Wang X."/>
            <person name="Woodford K.J."/>
            <person name="Wortman J.R."/>
            <person name="Wu M."/>
            <person name="Yao A."/>
            <person name="Zdobnov E.M."/>
            <person name="Zhang H."/>
            <person name="Zhao Q."/>
            <person name="Zhao S."/>
            <person name="Zhu S.C."/>
            <person name="Zhimulev I."/>
            <person name="Coluzzi M."/>
            <person name="della Torre A."/>
            <person name="Roth C.W."/>
            <person name="Louis C."/>
            <person name="Kalush F."/>
            <person name="Mural R.J."/>
            <person name="Myers E.W."/>
            <person name="Adams M.D."/>
            <person name="Smith H.O."/>
            <person name="Broder S."/>
            <person name="Gardner M.J."/>
            <person name="Fraser C.M."/>
            <person name="Birney E."/>
            <person name="Bork P."/>
            <person name="Brey P.T."/>
            <person name="Venter J.C."/>
            <person name="Weissenbach J."/>
            <person name="Kafatos F.C."/>
            <person name="Collins F.H."/>
            <person name="Hoffman S.L."/>
        </authorList>
    </citation>
    <scope>NUCLEOTIDE SEQUENCE [LARGE SCALE GENOMIC DNA]</scope>
    <source>
        <strain evidence="2">PEST</strain>
    </source>
</reference>
<dbReference type="AlphaFoldDB" id="Q5TXC9"/>
<keyword evidence="1" id="KW-0472">Membrane</keyword>
<feature type="transmembrane region" description="Helical" evidence="1">
    <location>
        <begin position="28"/>
        <end position="49"/>
    </location>
</feature>
<evidence type="ECO:0000313" key="2">
    <source>
        <dbReference type="EMBL" id="EAL42052.2"/>
    </source>
</evidence>
<reference evidence="2" key="4">
    <citation type="journal article" date="2007" name="Genome Biol.">
        <title>Update of the Anopheles gambiae PEST genome assembly.</title>
        <authorList>
            <person name="Sharakhova M.V."/>
            <person name="Hammond M.P."/>
            <person name="Lobo N.F."/>
            <person name="Krzywinski J."/>
            <person name="Unger M.F."/>
            <person name="Hillenmeyer M.E."/>
            <person name="Bruggner R.V."/>
            <person name="Birney E."/>
            <person name="Collins F.H."/>
        </authorList>
    </citation>
    <scope>NUCLEOTIDE SEQUENCE</scope>
    <source>
        <strain evidence="2">PEST</strain>
    </source>
</reference>
<reference evidence="2" key="3">
    <citation type="journal article" date="2004" name="Trends Parasitol.">
        <title>The Anopheles gambiae genome: an update.</title>
        <authorList>
            <person name="Mongin E."/>
            <person name="Louis C."/>
            <person name="Holt R.A."/>
            <person name="Birney E."/>
            <person name="Collins F.H."/>
        </authorList>
    </citation>
    <scope>NUCLEOTIDE SEQUENCE</scope>
    <source>
        <strain evidence="2">PEST</strain>
    </source>
</reference>
<reference evidence="2" key="2">
    <citation type="submission" date="2002-03" db="EMBL/GenBank/DDBJ databases">
        <authorList>
            <consortium name="The Anopheles Genome Sequencing Consortium"/>
        </authorList>
    </citation>
    <scope>NUCLEOTIDE SEQUENCE</scope>
    <source>
        <strain evidence="2">PEST</strain>
    </source>
</reference>
<dbReference type="EMBL" id="AAAB01008796">
    <property type="protein sequence ID" value="EAL42052.2"/>
    <property type="molecule type" value="Genomic_DNA"/>
</dbReference>
<organism evidence="2">
    <name type="scientific">Anopheles gambiae</name>
    <name type="common">African malaria mosquito</name>
    <dbReference type="NCBI Taxonomy" id="7165"/>
    <lineage>
        <taxon>Eukaryota</taxon>
        <taxon>Metazoa</taxon>
        <taxon>Ecdysozoa</taxon>
        <taxon>Arthropoda</taxon>
        <taxon>Hexapoda</taxon>
        <taxon>Insecta</taxon>
        <taxon>Pterygota</taxon>
        <taxon>Neoptera</taxon>
        <taxon>Endopterygota</taxon>
        <taxon>Diptera</taxon>
        <taxon>Nematocera</taxon>
        <taxon>Culicoidea</taxon>
        <taxon>Culicidae</taxon>
        <taxon>Anophelinae</taxon>
        <taxon>Anopheles</taxon>
    </lineage>
</organism>
<dbReference type="PaxDb" id="7165-AGAP010631-PA"/>
<name>Q5TXC9_ANOGA</name>
<protein>
    <submittedName>
        <fullName evidence="2">AGAP010631-PA</fullName>
    </submittedName>
</protein>
<proteinExistence type="predicted"/>
<evidence type="ECO:0000256" key="1">
    <source>
        <dbReference type="SAM" id="Phobius"/>
    </source>
</evidence>
<feature type="non-terminal residue" evidence="2">
    <location>
        <position position="1"/>
    </location>
</feature>
<reference evidence="2" key="5">
    <citation type="submission" date="2011-05" db="EMBL/GenBank/DDBJ databases">
        <authorList>
            <consortium name="VectorBase"/>
        </authorList>
    </citation>
    <scope>NUCLEOTIDE SEQUENCE</scope>
    <source>
        <strain evidence="2">PEST</strain>
    </source>
</reference>
<comment type="caution">
    <text evidence="2">The sequence shown here is derived from an EMBL/GenBank/DDBJ whole genome shotgun (WGS) entry which is preliminary data.</text>
</comment>
<dbReference type="HOGENOM" id="CLU_3093322_0_0_1"/>
<keyword evidence="1" id="KW-0812">Transmembrane</keyword>
<accession>Q5TXC9</accession>
<gene>
    <name evidence="2" type="ORF">AgaP_AGAP010631</name>
</gene>
<keyword evidence="1" id="KW-1133">Transmembrane helix</keyword>